<dbReference type="GO" id="GO:0016787">
    <property type="term" value="F:hydrolase activity"/>
    <property type="evidence" value="ECO:0007669"/>
    <property type="project" value="UniProtKB-KW"/>
</dbReference>
<dbReference type="SMART" id="SM00824">
    <property type="entry name" value="PKS_TE"/>
    <property type="match status" value="1"/>
</dbReference>
<evidence type="ECO:0000313" key="2">
    <source>
        <dbReference type="EMBL" id="MFF0545163.1"/>
    </source>
</evidence>
<proteinExistence type="predicted"/>
<dbReference type="Pfam" id="PF12697">
    <property type="entry name" value="Abhydrolase_6"/>
    <property type="match status" value="1"/>
</dbReference>
<keyword evidence="2" id="KW-0378">Hydrolase</keyword>
<dbReference type="SUPFAM" id="SSF53474">
    <property type="entry name" value="alpha/beta-Hydrolases"/>
    <property type="match status" value="1"/>
</dbReference>
<name>A0ABW6PRW8_9NOCA</name>
<dbReference type="InterPro" id="IPR000073">
    <property type="entry name" value="AB_hydrolase_1"/>
</dbReference>
<dbReference type="InterPro" id="IPR050228">
    <property type="entry name" value="Carboxylesterase_BioH"/>
</dbReference>
<dbReference type="InterPro" id="IPR029058">
    <property type="entry name" value="AB_hydrolase_fold"/>
</dbReference>
<sequence>MSEDTIDLGEVVLRATITGTGPTVLLLHAGGENRSVWAPVAAALTGSGLRTVAVDLRGHGESTGRATTLRPVAADVRALVRREHGPIVVVGASLGGLAALAALTDADVARRVAGLVLVDVVPDPDPARVRAWLAGQGLTHRHADLVDDILAAGADLSAPLPADLPVVLVRAGRSPLGDPEVRRFRDANPRVTVTAVPGAGHLVARDAPAELARIIADHATVRLAAAPAVRAATALQRSLGADRIDHPGGTLAAHLHRVHALTVEWDAAPRTRLAALCHATYGTDGFAHPLLPLTQRPRLRAVIGEDAEELVYRYGACDRDRTYPGLGAPEPLLTDRFTGATTALRGPDPHDFAVLTIANELDVLRHASLPDPTRAGIARLFAALAPYAPDEAAAALAAT</sequence>
<dbReference type="Proteomes" id="UP001601444">
    <property type="component" value="Unassembled WGS sequence"/>
</dbReference>
<evidence type="ECO:0000259" key="1">
    <source>
        <dbReference type="SMART" id="SM00824"/>
    </source>
</evidence>
<protein>
    <submittedName>
        <fullName evidence="2">Alpha/beta fold hydrolase</fullName>
    </submittedName>
</protein>
<gene>
    <name evidence="2" type="ORF">ACFYTF_20225</name>
</gene>
<dbReference type="PANTHER" id="PTHR43194">
    <property type="entry name" value="HYDROLASE ALPHA/BETA FOLD FAMILY"/>
    <property type="match status" value="1"/>
</dbReference>
<dbReference type="InterPro" id="IPR020802">
    <property type="entry name" value="TesA-like"/>
</dbReference>
<comment type="caution">
    <text evidence="2">The sequence shown here is derived from an EMBL/GenBank/DDBJ whole genome shotgun (WGS) entry which is preliminary data.</text>
</comment>
<dbReference type="RefSeq" id="WP_387701650.1">
    <property type="nucleotide sequence ID" value="NZ_JBIAMX010000012.1"/>
</dbReference>
<dbReference type="EMBL" id="JBIAMX010000012">
    <property type="protein sequence ID" value="MFF0545163.1"/>
    <property type="molecule type" value="Genomic_DNA"/>
</dbReference>
<feature type="domain" description="Thioesterase TesA-like" evidence="1">
    <location>
        <begin position="35"/>
        <end position="219"/>
    </location>
</feature>
<organism evidence="2 3">
    <name type="scientific">Nocardia thailandica</name>
    <dbReference type="NCBI Taxonomy" id="257275"/>
    <lineage>
        <taxon>Bacteria</taxon>
        <taxon>Bacillati</taxon>
        <taxon>Actinomycetota</taxon>
        <taxon>Actinomycetes</taxon>
        <taxon>Mycobacteriales</taxon>
        <taxon>Nocardiaceae</taxon>
        <taxon>Nocardia</taxon>
    </lineage>
</organism>
<keyword evidence="3" id="KW-1185">Reference proteome</keyword>
<dbReference type="Gene3D" id="3.40.50.1820">
    <property type="entry name" value="alpha/beta hydrolase"/>
    <property type="match status" value="1"/>
</dbReference>
<dbReference type="Pfam" id="PF20680">
    <property type="entry name" value="DUF6817"/>
    <property type="match status" value="1"/>
</dbReference>
<accession>A0ABW6PRW8</accession>
<dbReference type="InterPro" id="IPR049202">
    <property type="entry name" value="DUF6817"/>
</dbReference>
<reference evidence="2 3" key="1">
    <citation type="submission" date="2024-10" db="EMBL/GenBank/DDBJ databases">
        <title>The Natural Products Discovery Center: Release of the First 8490 Sequenced Strains for Exploring Actinobacteria Biosynthetic Diversity.</title>
        <authorList>
            <person name="Kalkreuter E."/>
            <person name="Kautsar S.A."/>
            <person name="Yang D."/>
            <person name="Bader C.D."/>
            <person name="Teijaro C.N."/>
            <person name="Fluegel L."/>
            <person name="Davis C.M."/>
            <person name="Simpson J.R."/>
            <person name="Lauterbach L."/>
            <person name="Steele A.D."/>
            <person name="Gui C."/>
            <person name="Meng S."/>
            <person name="Li G."/>
            <person name="Viehrig K."/>
            <person name="Ye F."/>
            <person name="Su P."/>
            <person name="Kiefer A.F."/>
            <person name="Nichols A."/>
            <person name="Cepeda A.J."/>
            <person name="Yan W."/>
            <person name="Fan B."/>
            <person name="Jiang Y."/>
            <person name="Adhikari A."/>
            <person name="Zheng C.-J."/>
            <person name="Schuster L."/>
            <person name="Cowan T.M."/>
            <person name="Smanski M.J."/>
            <person name="Chevrette M.G."/>
            <person name="De Carvalho L.P.S."/>
            <person name="Shen B."/>
        </authorList>
    </citation>
    <scope>NUCLEOTIDE SEQUENCE [LARGE SCALE GENOMIC DNA]</scope>
    <source>
        <strain evidence="2 3">NPDC004045</strain>
    </source>
</reference>
<evidence type="ECO:0000313" key="3">
    <source>
        <dbReference type="Proteomes" id="UP001601444"/>
    </source>
</evidence>
<dbReference type="PANTHER" id="PTHR43194:SF2">
    <property type="entry name" value="PEROXISOMAL MEMBRANE PROTEIN LPX1"/>
    <property type="match status" value="1"/>
</dbReference>